<dbReference type="KEGG" id="lcre:Pla8534_23280"/>
<sequence length="49" mass="5171" precursor="true">MLCILFRTGWLKPAGLFLLAACCGIASSEGRAAEPTPLPNIVLILADDK</sequence>
<dbReference type="AlphaFoldDB" id="A0A518DRR5"/>
<evidence type="ECO:0000313" key="2">
    <source>
        <dbReference type="EMBL" id="QDU94537.1"/>
    </source>
</evidence>
<evidence type="ECO:0000256" key="1">
    <source>
        <dbReference type="SAM" id="SignalP"/>
    </source>
</evidence>
<evidence type="ECO:0008006" key="4">
    <source>
        <dbReference type="Google" id="ProtNLM"/>
    </source>
</evidence>
<accession>A0A518DRR5</accession>
<evidence type="ECO:0000313" key="3">
    <source>
        <dbReference type="Proteomes" id="UP000317648"/>
    </source>
</evidence>
<proteinExistence type="predicted"/>
<feature type="signal peptide" evidence="1">
    <location>
        <begin position="1"/>
        <end position="32"/>
    </location>
</feature>
<dbReference type="RefSeq" id="WP_197443193.1">
    <property type="nucleotide sequence ID" value="NZ_CP036433.1"/>
</dbReference>
<reference evidence="2 3" key="1">
    <citation type="submission" date="2019-02" db="EMBL/GenBank/DDBJ databases">
        <title>Deep-cultivation of Planctomycetes and their phenomic and genomic characterization uncovers novel biology.</title>
        <authorList>
            <person name="Wiegand S."/>
            <person name="Jogler M."/>
            <person name="Boedeker C."/>
            <person name="Pinto D."/>
            <person name="Vollmers J."/>
            <person name="Rivas-Marin E."/>
            <person name="Kohn T."/>
            <person name="Peeters S.H."/>
            <person name="Heuer A."/>
            <person name="Rast P."/>
            <person name="Oberbeckmann S."/>
            <person name="Bunk B."/>
            <person name="Jeske O."/>
            <person name="Meyerdierks A."/>
            <person name="Storesund J.E."/>
            <person name="Kallscheuer N."/>
            <person name="Luecker S."/>
            <person name="Lage O.M."/>
            <person name="Pohl T."/>
            <person name="Merkel B.J."/>
            <person name="Hornburger P."/>
            <person name="Mueller R.-W."/>
            <person name="Bruemmer F."/>
            <person name="Labrenz M."/>
            <person name="Spormann A.M."/>
            <person name="Op den Camp H."/>
            <person name="Overmann J."/>
            <person name="Amann R."/>
            <person name="Jetten M.S.M."/>
            <person name="Mascher T."/>
            <person name="Medema M.H."/>
            <person name="Devos D.P."/>
            <person name="Kaster A.-K."/>
            <person name="Ovreas L."/>
            <person name="Rohde M."/>
            <person name="Galperin M.Y."/>
            <person name="Jogler C."/>
        </authorList>
    </citation>
    <scope>NUCLEOTIDE SEQUENCE [LARGE SCALE GENOMIC DNA]</scope>
    <source>
        <strain evidence="2 3">Pla85_3_4</strain>
    </source>
</reference>
<name>A0A518DRR5_9BACT</name>
<keyword evidence="1" id="KW-0732">Signal</keyword>
<feature type="chain" id="PRO_5022209501" description="Sulfatase" evidence="1">
    <location>
        <begin position="33"/>
        <end position="49"/>
    </location>
</feature>
<gene>
    <name evidence="2" type="ORF">Pla8534_23280</name>
</gene>
<organism evidence="2 3">
    <name type="scientific">Lignipirellula cremea</name>
    <dbReference type="NCBI Taxonomy" id="2528010"/>
    <lineage>
        <taxon>Bacteria</taxon>
        <taxon>Pseudomonadati</taxon>
        <taxon>Planctomycetota</taxon>
        <taxon>Planctomycetia</taxon>
        <taxon>Pirellulales</taxon>
        <taxon>Pirellulaceae</taxon>
        <taxon>Lignipirellula</taxon>
    </lineage>
</organism>
<dbReference type="Proteomes" id="UP000317648">
    <property type="component" value="Chromosome"/>
</dbReference>
<protein>
    <recommendedName>
        <fullName evidence="4">Sulfatase</fullName>
    </recommendedName>
</protein>
<keyword evidence="3" id="KW-1185">Reference proteome</keyword>
<dbReference type="EMBL" id="CP036433">
    <property type="protein sequence ID" value="QDU94537.1"/>
    <property type="molecule type" value="Genomic_DNA"/>
</dbReference>